<name>A0A9W7XXG0_9FUNG</name>
<protein>
    <recommendedName>
        <fullName evidence="5">IF4E-domain-containing protein</fullName>
    </recommendedName>
</protein>
<dbReference type="InterPro" id="IPR023398">
    <property type="entry name" value="TIF_eIF4e-like"/>
</dbReference>
<dbReference type="Pfam" id="PF01652">
    <property type="entry name" value="IF4E"/>
    <property type="match status" value="1"/>
</dbReference>
<dbReference type="InterPro" id="IPR001040">
    <property type="entry name" value="TIF_eIF_4E"/>
</dbReference>
<dbReference type="SUPFAM" id="SSF55418">
    <property type="entry name" value="eIF4e-like"/>
    <property type="match status" value="1"/>
</dbReference>
<feature type="compositionally biased region" description="Gly residues" evidence="2">
    <location>
        <begin position="80"/>
        <end position="90"/>
    </location>
</feature>
<keyword evidence="4" id="KW-1185">Reference proteome</keyword>
<sequence>MYAAPNRIPTATKIARDVNYSSAAKQPAKIVQYNKRDKPRSSFSTNDDELTAAPAEPTAVDGSAADSATGSASTTPYLAPGGGGSGGGTGVVQRGAGAWATSRLFGEESQNAQQQHQSQYQGQSMDVAGEHPLTYAWTFWFMHRMPGHKIDDYEAAMIKIASFASVESFWAVYSHLKRPDEVPTITDYHMFRQGVRPVWEDPANVSGGKWMIRLKKGLSSRLWEKLAMAVVGDVFGVGDEICGIVLSIRNSEDILSLWNKNALDSRTNAHIRDMMKFSMNLPIECIMEYKAHNDSLKDNFNFRNADVYK</sequence>
<evidence type="ECO:0000256" key="2">
    <source>
        <dbReference type="SAM" id="MobiDB-lite"/>
    </source>
</evidence>
<keyword evidence="1" id="KW-0694">RNA-binding</keyword>
<evidence type="ECO:0000313" key="3">
    <source>
        <dbReference type="EMBL" id="KAJ1720167.1"/>
    </source>
</evidence>
<organism evidence="3 4">
    <name type="scientific">Coemansia erecta</name>
    <dbReference type="NCBI Taxonomy" id="147472"/>
    <lineage>
        <taxon>Eukaryota</taxon>
        <taxon>Fungi</taxon>
        <taxon>Fungi incertae sedis</taxon>
        <taxon>Zoopagomycota</taxon>
        <taxon>Kickxellomycotina</taxon>
        <taxon>Kickxellomycetes</taxon>
        <taxon>Kickxellales</taxon>
        <taxon>Kickxellaceae</taxon>
        <taxon>Coemansia</taxon>
    </lineage>
</organism>
<dbReference type="AlphaFoldDB" id="A0A9W7XXG0"/>
<dbReference type="GO" id="GO:0003743">
    <property type="term" value="F:translation initiation factor activity"/>
    <property type="evidence" value="ECO:0007669"/>
    <property type="project" value="UniProtKB-KW"/>
</dbReference>
<dbReference type="PANTHER" id="PTHR11960">
    <property type="entry name" value="EUKARYOTIC TRANSLATION INITIATION FACTOR 4E RELATED"/>
    <property type="match status" value="1"/>
</dbReference>
<keyword evidence="1" id="KW-0648">Protein biosynthesis</keyword>
<dbReference type="GO" id="GO:0016281">
    <property type="term" value="C:eukaryotic translation initiation factor 4F complex"/>
    <property type="evidence" value="ECO:0007669"/>
    <property type="project" value="TreeGrafter"/>
</dbReference>
<proteinExistence type="inferred from homology"/>
<reference evidence="3" key="1">
    <citation type="submission" date="2022-07" db="EMBL/GenBank/DDBJ databases">
        <title>Phylogenomic reconstructions and comparative analyses of Kickxellomycotina fungi.</title>
        <authorList>
            <person name="Reynolds N.K."/>
            <person name="Stajich J.E."/>
            <person name="Barry K."/>
            <person name="Grigoriev I.V."/>
            <person name="Crous P."/>
            <person name="Smith M.E."/>
        </authorList>
    </citation>
    <scope>NUCLEOTIDE SEQUENCE</scope>
    <source>
        <strain evidence="3">NBRC 32514</strain>
    </source>
</reference>
<dbReference type="PROSITE" id="PS00813">
    <property type="entry name" value="IF4E"/>
    <property type="match status" value="1"/>
</dbReference>
<dbReference type="OrthoDB" id="590761at2759"/>
<gene>
    <name evidence="3" type="ORF">LPJ53_005171</name>
</gene>
<accession>A0A9W7XXG0</accession>
<dbReference type="InterPro" id="IPR019770">
    <property type="entry name" value="TIF_eIF_4E_CS"/>
</dbReference>
<evidence type="ECO:0000313" key="4">
    <source>
        <dbReference type="Proteomes" id="UP001149813"/>
    </source>
</evidence>
<comment type="similarity">
    <text evidence="1">Belongs to the eukaryotic initiation factor 4E family.</text>
</comment>
<feature type="compositionally biased region" description="Low complexity" evidence="2">
    <location>
        <begin position="58"/>
        <end position="75"/>
    </location>
</feature>
<comment type="caution">
    <text evidence="3">The sequence shown here is derived from an EMBL/GenBank/DDBJ whole genome shotgun (WGS) entry which is preliminary data.</text>
</comment>
<evidence type="ECO:0008006" key="5">
    <source>
        <dbReference type="Google" id="ProtNLM"/>
    </source>
</evidence>
<keyword evidence="1" id="KW-0396">Initiation factor</keyword>
<evidence type="ECO:0000256" key="1">
    <source>
        <dbReference type="RuleBase" id="RU004374"/>
    </source>
</evidence>
<dbReference type="Gene3D" id="3.30.760.10">
    <property type="entry name" value="RNA Cap, Translation Initiation Factor Eif4e"/>
    <property type="match status" value="1"/>
</dbReference>
<feature type="region of interest" description="Disordered" evidence="2">
    <location>
        <begin position="21"/>
        <end position="93"/>
    </location>
</feature>
<dbReference type="Proteomes" id="UP001149813">
    <property type="component" value="Unassembled WGS sequence"/>
</dbReference>
<dbReference type="GO" id="GO:0000340">
    <property type="term" value="F:RNA 7-methylguanosine cap binding"/>
    <property type="evidence" value="ECO:0007669"/>
    <property type="project" value="TreeGrafter"/>
</dbReference>
<dbReference type="PANTHER" id="PTHR11960:SF18">
    <property type="entry name" value="EUKARYOTIC TRANSLATION INITIATION FACTOR 4E HOMOLOGOUS PROTEIN, ISOFORM B"/>
    <property type="match status" value="1"/>
</dbReference>
<dbReference type="EMBL" id="JANBOJ010000288">
    <property type="protein sequence ID" value="KAJ1720167.1"/>
    <property type="molecule type" value="Genomic_DNA"/>
</dbReference>